<name>A0A5B7GDN9_PORTR</name>
<dbReference type="EMBL" id="VSRR010013221">
    <property type="protein sequence ID" value="MPC55485.1"/>
    <property type="molecule type" value="Genomic_DNA"/>
</dbReference>
<proteinExistence type="predicted"/>
<dbReference type="AlphaFoldDB" id="A0A5B7GDN9"/>
<feature type="region of interest" description="Disordered" evidence="1">
    <location>
        <begin position="1"/>
        <end position="39"/>
    </location>
</feature>
<reference evidence="2 3" key="1">
    <citation type="submission" date="2019-05" db="EMBL/GenBank/DDBJ databases">
        <title>Another draft genome of Portunus trituberculatus and its Hox gene families provides insights of decapod evolution.</title>
        <authorList>
            <person name="Jeong J.-H."/>
            <person name="Song I."/>
            <person name="Kim S."/>
            <person name="Choi T."/>
            <person name="Kim D."/>
            <person name="Ryu S."/>
            <person name="Kim W."/>
        </authorList>
    </citation>
    <scope>NUCLEOTIDE SEQUENCE [LARGE SCALE GENOMIC DNA]</scope>
    <source>
        <tissue evidence="2">Muscle</tissue>
    </source>
</reference>
<comment type="caution">
    <text evidence="2">The sequence shown here is derived from an EMBL/GenBank/DDBJ whole genome shotgun (WGS) entry which is preliminary data.</text>
</comment>
<protein>
    <submittedName>
        <fullName evidence="2">Uncharacterized protein</fullName>
    </submittedName>
</protein>
<organism evidence="2 3">
    <name type="scientific">Portunus trituberculatus</name>
    <name type="common">Swimming crab</name>
    <name type="synonym">Neptunus trituberculatus</name>
    <dbReference type="NCBI Taxonomy" id="210409"/>
    <lineage>
        <taxon>Eukaryota</taxon>
        <taxon>Metazoa</taxon>
        <taxon>Ecdysozoa</taxon>
        <taxon>Arthropoda</taxon>
        <taxon>Crustacea</taxon>
        <taxon>Multicrustacea</taxon>
        <taxon>Malacostraca</taxon>
        <taxon>Eumalacostraca</taxon>
        <taxon>Eucarida</taxon>
        <taxon>Decapoda</taxon>
        <taxon>Pleocyemata</taxon>
        <taxon>Brachyura</taxon>
        <taxon>Eubrachyura</taxon>
        <taxon>Portunoidea</taxon>
        <taxon>Portunidae</taxon>
        <taxon>Portuninae</taxon>
        <taxon>Portunus</taxon>
    </lineage>
</organism>
<evidence type="ECO:0000313" key="3">
    <source>
        <dbReference type="Proteomes" id="UP000324222"/>
    </source>
</evidence>
<keyword evidence="3" id="KW-1185">Reference proteome</keyword>
<evidence type="ECO:0000313" key="2">
    <source>
        <dbReference type="EMBL" id="MPC55485.1"/>
    </source>
</evidence>
<accession>A0A5B7GDN9</accession>
<evidence type="ECO:0000256" key="1">
    <source>
        <dbReference type="SAM" id="MobiDB-lite"/>
    </source>
</evidence>
<sequence length="84" mass="9036">MEADQRRGVMPRPTPPRISGAPRVKGARGEAGSGSRRNTLANTLGVETLGGGATRGVKEGERKKGCVRDCHPRRHSVTLSPRHR</sequence>
<gene>
    <name evidence="2" type="ORF">E2C01_049423</name>
</gene>
<dbReference type="Proteomes" id="UP000324222">
    <property type="component" value="Unassembled WGS sequence"/>
</dbReference>